<dbReference type="GO" id="GO:0008716">
    <property type="term" value="F:D-alanine-D-alanine ligase activity"/>
    <property type="evidence" value="ECO:0007669"/>
    <property type="project" value="InterPro"/>
</dbReference>
<evidence type="ECO:0000256" key="9">
    <source>
        <dbReference type="ARBA" id="ARBA00023316"/>
    </source>
</evidence>
<comment type="similarity">
    <text evidence="2">Belongs to the D-alanine--D-alanine ligase family.</text>
</comment>
<dbReference type="GO" id="GO:0046872">
    <property type="term" value="F:metal ion binding"/>
    <property type="evidence" value="ECO:0007669"/>
    <property type="project" value="InterPro"/>
</dbReference>
<dbReference type="Gene3D" id="3.30.1490.20">
    <property type="entry name" value="ATP-grasp fold, A domain"/>
    <property type="match status" value="1"/>
</dbReference>
<keyword evidence="9" id="KW-0961">Cell wall biogenesis/degradation</keyword>
<keyword evidence="7" id="KW-0133">Cell shape</keyword>
<dbReference type="PROSITE" id="PS00844">
    <property type="entry name" value="DALA_DALA_LIGASE_2"/>
    <property type="match status" value="1"/>
</dbReference>
<dbReference type="GO" id="GO:0008360">
    <property type="term" value="P:regulation of cell shape"/>
    <property type="evidence" value="ECO:0007669"/>
    <property type="project" value="UniProtKB-KW"/>
</dbReference>
<evidence type="ECO:0000256" key="1">
    <source>
        <dbReference type="ARBA" id="ARBA00004496"/>
    </source>
</evidence>
<keyword evidence="3" id="KW-0963">Cytoplasm</keyword>
<dbReference type="NCBIfam" id="NF002378">
    <property type="entry name" value="PRK01372.1"/>
    <property type="match status" value="1"/>
</dbReference>
<dbReference type="PROSITE" id="PS50975">
    <property type="entry name" value="ATP_GRASP"/>
    <property type="match status" value="1"/>
</dbReference>
<reference evidence="11" key="1">
    <citation type="submission" date="2020-05" db="EMBL/GenBank/DDBJ databases">
        <authorList>
            <person name="Chiriac C."/>
            <person name="Salcher M."/>
            <person name="Ghai R."/>
            <person name="Kavagutti S V."/>
        </authorList>
    </citation>
    <scope>NUCLEOTIDE SEQUENCE</scope>
</reference>
<dbReference type="InterPro" id="IPR011761">
    <property type="entry name" value="ATP-grasp"/>
</dbReference>
<dbReference type="Pfam" id="PF07478">
    <property type="entry name" value="Dala_Dala_lig_C"/>
    <property type="match status" value="1"/>
</dbReference>
<dbReference type="Gene3D" id="3.30.470.20">
    <property type="entry name" value="ATP-grasp fold, B domain"/>
    <property type="match status" value="1"/>
</dbReference>
<evidence type="ECO:0000256" key="6">
    <source>
        <dbReference type="ARBA" id="ARBA00022840"/>
    </source>
</evidence>
<dbReference type="PANTHER" id="PTHR23132">
    <property type="entry name" value="D-ALANINE--D-ALANINE LIGASE"/>
    <property type="match status" value="1"/>
</dbReference>
<dbReference type="Gene3D" id="3.40.50.20">
    <property type="match status" value="1"/>
</dbReference>
<keyword evidence="5" id="KW-0547">Nucleotide-binding</keyword>
<evidence type="ECO:0000256" key="7">
    <source>
        <dbReference type="ARBA" id="ARBA00022960"/>
    </source>
</evidence>
<organism evidence="11">
    <name type="scientific">freshwater metagenome</name>
    <dbReference type="NCBI Taxonomy" id="449393"/>
    <lineage>
        <taxon>unclassified sequences</taxon>
        <taxon>metagenomes</taxon>
        <taxon>ecological metagenomes</taxon>
    </lineage>
</organism>
<comment type="subcellular location">
    <subcellularLocation>
        <location evidence="1">Cytoplasm</location>
    </subcellularLocation>
</comment>
<protein>
    <submittedName>
        <fullName evidence="11">Unannotated protein</fullName>
    </submittedName>
</protein>
<accession>A0A6J7J7Y4</accession>
<name>A0A6J7J7Y4_9ZZZZ</name>
<dbReference type="AlphaFoldDB" id="A0A6J7J7Y4"/>
<evidence type="ECO:0000256" key="5">
    <source>
        <dbReference type="ARBA" id="ARBA00022741"/>
    </source>
</evidence>
<keyword evidence="8" id="KW-0573">Peptidoglycan synthesis</keyword>
<gene>
    <name evidence="11" type="ORF">UFOPK3772_00791</name>
</gene>
<evidence type="ECO:0000313" key="11">
    <source>
        <dbReference type="EMBL" id="CAB4939186.1"/>
    </source>
</evidence>
<dbReference type="GO" id="GO:0071555">
    <property type="term" value="P:cell wall organization"/>
    <property type="evidence" value="ECO:0007669"/>
    <property type="project" value="UniProtKB-KW"/>
</dbReference>
<evidence type="ECO:0000256" key="3">
    <source>
        <dbReference type="ARBA" id="ARBA00022490"/>
    </source>
</evidence>
<evidence type="ECO:0000256" key="4">
    <source>
        <dbReference type="ARBA" id="ARBA00022598"/>
    </source>
</evidence>
<evidence type="ECO:0000256" key="2">
    <source>
        <dbReference type="ARBA" id="ARBA00010871"/>
    </source>
</evidence>
<dbReference type="PIRSF" id="PIRSF039102">
    <property type="entry name" value="Ddl/VanB"/>
    <property type="match status" value="1"/>
</dbReference>
<dbReference type="GO" id="GO:0005524">
    <property type="term" value="F:ATP binding"/>
    <property type="evidence" value="ECO:0007669"/>
    <property type="project" value="UniProtKB-KW"/>
</dbReference>
<dbReference type="HAMAP" id="MF_00047">
    <property type="entry name" value="Dala_Dala_lig"/>
    <property type="match status" value="1"/>
</dbReference>
<dbReference type="InterPro" id="IPR016185">
    <property type="entry name" value="PreATP-grasp_dom_sf"/>
</dbReference>
<dbReference type="InterPro" id="IPR005905">
    <property type="entry name" value="D_ala_D_ala"/>
</dbReference>
<dbReference type="PANTHER" id="PTHR23132:SF23">
    <property type="entry name" value="D-ALANINE--D-ALANINE LIGASE B"/>
    <property type="match status" value="1"/>
</dbReference>
<evidence type="ECO:0000256" key="8">
    <source>
        <dbReference type="ARBA" id="ARBA00022984"/>
    </source>
</evidence>
<keyword evidence="6" id="KW-0067">ATP-binding</keyword>
<feature type="domain" description="ATP-grasp" evidence="10">
    <location>
        <begin position="101"/>
        <end position="308"/>
    </location>
</feature>
<dbReference type="SUPFAM" id="SSF52440">
    <property type="entry name" value="PreATP-grasp domain"/>
    <property type="match status" value="1"/>
</dbReference>
<dbReference type="GO" id="GO:0005737">
    <property type="term" value="C:cytoplasm"/>
    <property type="evidence" value="ECO:0007669"/>
    <property type="project" value="UniProtKB-SubCell"/>
</dbReference>
<proteinExistence type="inferred from homology"/>
<dbReference type="EMBL" id="CAFBNE010000017">
    <property type="protein sequence ID" value="CAB4939186.1"/>
    <property type="molecule type" value="Genomic_DNA"/>
</dbReference>
<evidence type="ECO:0000259" key="10">
    <source>
        <dbReference type="PROSITE" id="PS50975"/>
    </source>
</evidence>
<sequence>MQVVVLAGGLSPEREVSLRSGRRVAEALRTSDTSIEVTERDVDATLIQQLCEHPPACVIPLLHGAAGEDGALRDVLHALRIPFVGSSAAAARLAFDKPIAKTIIGIAGIGSPDAIALPHSTFRELGATAVLDAVVASLGLPIIVKPTKGGSALGAAVVREQADLPAAMVGSFAYSDVALMERLVTGTEIAVSVYESNGVAISLPPVEIVPPNGIYDYNARYTAGMTEFFIPARLSQSVLDQCAAVALRAHQSLGLRDWSRTDLIVDADGTPWFLEVNAAPGMTETSLFPQALASAGIPLGELTGQLVRTAIERGA</sequence>
<dbReference type="InterPro" id="IPR013815">
    <property type="entry name" value="ATP_grasp_subdomain_1"/>
</dbReference>
<dbReference type="SUPFAM" id="SSF56059">
    <property type="entry name" value="Glutathione synthetase ATP-binding domain-like"/>
    <property type="match status" value="1"/>
</dbReference>
<dbReference type="GO" id="GO:0009252">
    <property type="term" value="P:peptidoglycan biosynthetic process"/>
    <property type="evidence" value="ECO:0007669"/>
    <property type="project" value="UniProtKB-KW"/>
</dbReference>
<dbReference type="InterPro" id="IPR000291">
    <property type="entry name" value="D-Ala_lig_Van_CS"/>
</dbReference>
<keyword evidence="4" id="KW-0436">Ligase</keyword>
<dbReference type="InterPro" id="IPR011095">
    <property type="entry name" value="Dala_Dala_lig_C"/>
</dbReference>